<dbReference type="STRING" id="92696.A0A4R0RGS7"/>
<protein>
    <submittedName>
        <fullName evidence="2">Uncharacterized protein</fullName>
    </submittedName>
</protein>
<gene>
    <name evidence="2" type="ORF">EIP91_001292</name>
</gene>
<sequence>MSSLDPSLPGALESSDSLSSLSSPSILANKPIPANLQRSSARLQFPPSYVVIGVYRLFTDERLYKPVWDKCRHGVKRGLTVGVVWAGMTFHIQRKFVELFMMKSPRVTGLTDTSIFGIPIPFNLPTYRAWDQTLLSRGKQPDFWKPYVEEWENPPQAKPSRALSVAGLMSSFAGRWVVKLALSPLHLVPVFGMMTSAYLKALGTAKHLHLPYYKAKGMSQDQIAIFIEERKWGYRAFGFTAAFLEGLPFVGLIFTVSNRVGACMWAHDLEKRQHYAAELRAGVGAKKH</sequence>
<accession>A0A4R0RGS7</accession>
<dbReference type="InterPro" id="IPR052786">
    <property type="entry name" value="Spore_wall_assembly"/>
</dbReference>
<dbReference type="EMBL" id="RWJN01000132">
    <property type="protein sequence ID" value="TCD66516.1"/>
    <property type="molecule type" value="Genomic_DNA"/>
</dbReference>
<feature type="compositionally biased region" description="Low complexity" evidence="1">
    <location>
        <begin position="12"/>
        <end position="23"/>
    </location>
</feature>
<dbReference type="PANTHER" id="PTHR34292">
    <property type="entry name" value="OUTER SPORE WALL PROTEIN LDS1"/>
    <property type="match status" value="1"/>
</dbReference>
<dbReference type="PANTHER" id="PTHR34292:SF2">
    <property type="entry name" value="OUTER SPORE WALL PROTEIN LDS1"/>
    <property type="match status" value="1"/>
</dbReference>
<evidence type="ECO:0000313" key="2">
    <source>
        <dbReference type="EMBL" id="TCD66516.1"/>
    </source>
</evidence>
<dbReference type="AlphaFoldDB" id="A0A4R0RGS7"/>
<comment type="caution">
    <text evidence="2">The sequence shown here is derived from an EMBL/GenBank/DDBJ whole genome shotgun (WGS) entry which is preliminary data.</text>
</comment>
<evidence type="ECO:0000256" key="1">
    <source>
        <dbReference type="SAM" id="MobiDB-lite"/>
    </source>
</evidence>
<feature type="region of interest" description="Disordered" evidence="1">
    <location>
        <begin position="1"/>
        <end position="23"/>
    </location>
</feature>
<keyword evidence="3" id="KW-1185">Reference proteome</keyword>
<dbReference type="OrthoDB" id="10012223at2759"/>
<reference evidence="2 3" key="1">
    <citation type="submission" date="2018-11" db="EMBL/GenBank/DDBJ databases">
        <title>Genome assembly of Steccherinum ochraceum LE-BIN_3174, the white-rot fungus of the Steccherinaceae family (The Residual Polyporoid clade, Polyporales, Basidiomycota).</title>
        <authorList>
            <person name="Fedorova T.V."/>
            <person name="Glazunova O.A."/>
            <person name="Landesman E.O."/>
            <person name="Moiseenko K.V."/>
            <person name="Psurtseva N.V."/>
            <person name="Savinova O.S."/>
            <person name="Shakhova N.V."/>
            <person name="Tyazhelova T.V."/>
            <person name="Vasina D.V."/>
        </authorList>
    </citation>
    <scope>NUCLEOTIDE SEQUENCE [LARGE SCALE GENOMIC DNA]</scope>
    <source>
        <strain evidence="2 3">LE-BIN_3174</strain>
    </source>
</reference>
<evidence type="ECO:0000313" key="3">
    <source>
        <dbReference type="Proteomes" id="UP000292702"/>
    </source>
</evidence>
<proteinExistence type="predicted"/>
<organism evidence="2 3">
    <name type="scientific">Steccherinum ochraceum</name>
    <dbReference type="NCBI Taxonomy" id="92696"/>
    <lineage>
        <taxon>Eukaryota</taxon>
        <taxon>Fungi</taxon>
        <taxon>Dikarya</taxon>
        <taxon>Basidiomycota</taxon>
        <taxon>Agaricomycotina</taxon>
        <taxon>Agaricomycetes</taxon>
        <taxon>Polyporales</taxon>
        <taxon>Steccherinaceae</taxon>
        <taxon>Steccherinum</taxon>
    </lineage>
</organism>
<dbReference type="Proteomes" id="UP000292702">
    <property type="component" value="Unassembled WGS sequence"/>
</dbReference>
<name>A0A4R0RGS7_9APHY</name>